<name>A0ABR7EWF2_9FIRM</name>
<dbReference type="InterPro" id="IPR036388">
    <property type="entry name" value="WH-like_DNA-bd_sf"/>
</dbReference>
<gene>
    <name evidence="7" type="ORF">H8S07_10305</name>
</gene>
<evidence type="ECO:0000313" key="7">
    <source>
        <dbReference type="EMBL" id="MBC5665654.1"/>
    </source>
</evidence>
<evidence type="ECO:0000256" key="4">
    <source>
        <dbReference type="ARBA" id="ARBA00023163"/>
    </source>
</evidence>
<dbReference type="NCBIfam" id="TIGR02937">
    <property type="entry name" value="sigma70-ECF"/>
    <property type="match status" value="1"/>
</dbReference>
<dbReference type="InterPro" id="IPR007627">
    <property type="entry name" value="RNA_pol_sigma70_r2"/>
</dbReference>
<feature type="domain" description="RNA polymerase sigma-70 region 2" evidence="5">
    <location>
        <begin position="23"/>
        <end position="89"/>
    </location>
</feature>
<accession>A0ABR7EWF2</accession>
<dbReference type="PANTHER" id="PTHR43133:SF60">
    <property type="entry name" value="RNA POLYMERASE SIGMA FACTOR SIGV"/>
    <property type="match status" value="1"/>
</dbReference>
<sequence length="184" mass="21885">MQSDNHLIRKIKKKQNKEAAGLLIERYYREIYAYTYRQVACKELAMDLTQEIFILVLKGIRAFDEKKGSFRTWIYRIASNKITDYYRSLAYRKSQLEGPYGQEYEHTGVSPDISSQVLRQETIREVMAVIVRYDEPWIQIFQKHCFEEQTFAEIAEVLKLSEGTVKTRYYKMLAQIRKEVADNE</sequence>
<proteinExistence type="inferred from homology"/>
<comment type="caution">
    <text evidence="7">The sequence shown here is derived from an EMBL/GenBank/DDBJ whole genome shotgun (WGS) entry which is preliminary data.</text>
</comment>
<dbReference type="RefSeq" id="WP_021860132.1">
    <property type="nucleotide sequence ID" value="NZ_JACOOY010000013.1"/>
</dbReference>
<dbReference type="SUPFAM" id="SSF88946">
    <property type="entry name" value="Sigma2 domain of RNA polymerase sigma factors"/>
    <property type="match status" value="1"/>
</dbReference>
<evidence type="ECO:0000313" key="8">
    <source>
        <dbReference type="Proteomes" id="UP000647235"/>
    </source>
</evidence>
<dbReference type="InterPro" id="IPR013249">
    <property type="entry name" value="RNA_pol_sigma70_r4_t2"/>
</dbReference>
<dbReference type="Proteomes" id="UP000647235">
    <property type="component" value="Unassembled WGS sequence"/>
</dbReference>
<dbReference type="InterPro" id="IPR014284">
    <property type="entry name" value="RNA_pol_sigma-70_dom"/>
</dbReference>
<reference evidence="7 8" key="1">
    <citation type="submission" date="2020-08" db="EMBL/GenBank/DDBJ databases">
        <title>Genome public.</title>
        <authorList>
            <person name="Liu C."/>
            <person name="Sun Q."/>
        </authorList>
    </citation>
    <scope>NUCLEOTIDE SEQUENCE [LARGE SCALE GENOMIC DNA]</scope>
    <source>
        <strain evidence="7 8">NSJ-36</strain>
    </source>
</reference>
<dbReference type="Pfam" id="PF04542">
    <property type="entry name" value="Sigma70_r2"/>
    <property type="match status" value="1"/>
</dbReference>
<comment type="similarity">
    <text evidence="1">Belongs to the sigma-70 factor family. ECF subfamily.</text>
</comment>
<dbReference type="EMBL" id="JACOOY010000013">
    <property type="protein sequence ID" value="MBC5665654.1"/>
    <property type="molecule type" value="Genomic_DNA"/>
</dbReference>
<keyword evidence="3" id="KW-0731">Sigma factor</keyword>
<dbReference type="Gene3D" id="1.10.10.10">
    <property type="entry name" value="Winged helix-like DNA-binding domain superfamily/Winged helix DNA-binding domain"/>
    <property type="match status" value="1"/>
</dbReference>
<dbReference type="Pfam" id="PF08281">
    <property type="entry name" value="Sigma70_r4_2"/>
    <property type="match status" value="1"/>
</dbReference>
<dbReference type="InterPro" id="IPR013324">
    <property type="entry name" value="RNA_pol_sigma_r3/r4-like"/>
</dbReference>
<keyword evidence="4" id="KW-0804">Transcription</keyword>
<organism evidence="7 8">
    <name type="scientific">Dorea hominis</name>
    <dbReference type="NCBI Taxonomy" id="2763040"/>
    <lineage>
        <taxon>Bacteria</taxon>
        <taxon>Bacillati</taxon>
        <taxon>Bacillota</taxon>
        <taxon>Clostridia</taxon>
        <taxon>Lachnospirales</taxon>
        <taxon>Lachnospiraceae</taxon>
        <taxon>Dorea</taxon>
    </lineage>
</organism>
<dbReference type="SUPFAM" id="SSF88659">
    <property type="entry name" value="Sigma3 and sigma4 domains of RNA polymerase sigma factors"/>
    <property type="match status" value="1"/>
</dbReference>
<evidence type="ECO:0000256" key="2">
    <source>
        <dbReference type="ARBA" id="ARBA00023015"/>
    </source>
</evidence>
<evidence type="ECO:0000256" key="3">
    <source>
        <dbReference type="ARBA" id="ARBA00023082"/>
    </source>
</evidence>
<protein>
    <submittedName>
        <fullName evidence="7">RNA polymerase sigma factor</fullName>
    </submittedName>
</protein>
<keyword evidence="8" id="KW-1185">Reference proteome</keyword>
<dbReference type="PANTHER" id="PTHR43133">
    <property type="entry name" value="RNA POLYMERASE ECF-TYPE SIGMA FACTO"/>
    <property type="match status" value="1"/>
</dbReference>
<dbReference type="InterPro" id="IPR013325">
    <property type="entry name" value="RNA_pol_sigma_r2"/>
</dbReference>
<evidence type="ECO:0000259" key="5">
    <source>
        <dbReference type="Pfam" id="PF04542"/>
    </source>
</evidence>
<evidence type="ECO:0000259" key="6">
    <source>
        <dbReference type="Pfam" id="PF08281"/>
    </source>
</evidence>
<dbReference type="Gene3D" id="1.10.1740.10">
    <property type="match status" value="1"/>
</dbReference>
<evidence type="ECO:0000256" key="1">
    <source>
        <dbReference type="ARBA" id="ARBA00010641"/>
    </source>
</evidence>
<keyword evidence="2" id="KW-0805">Transcription regulation</keyword>
<dbReference type="InterPro" id="IPR039425">
    <property type="entry name" value="RNA_pol_sigma-70-like"/>
</dbReference>
<feature type="domain" description="RNA polymerase sigma factor 70 region 4 type 2" evidence="6">
    <location>
        <begin position="139"/>
        <end position="172"/>
    </location>
</feature>